<dbReference type="InterPro" id="IPR041657">
    <property type="entry name" value="HTH_17"/>
</dbReference>
<evidence type="ECO:0000259" key="1">
    <source>
        <dbReference type="Pfam" id="PF12728"/>
    </source>
</evidence>
<proteinExistence type="predicted"/>
<feature type="domain" description="Helix-turn-helix" evidence="1">
    <location>
        <begin position="7"/>
        <end position="56"/>
    </location>
</feature>
<comment type="caution">
    <text evidence="2">The sequence shown here is derived from an EMBL/GenBank/DDBJ whole genome shotgun (WGS) entry which is preliminary data.</text>
</comment>
<keyword evidence="3" id="KW-1185">Reference proteome</keyword>
<sequence length="58" mass="6752">MEQSDLITLEQVAEITNAPLNTVRYWRAMGQGPRFARIGRRVMARRSEVEAWIDAQFD</sequence>
<gene>
    <name evidence="2" type="ORF">GCM10023161_49910</name>
</gene>
<accession>A0ABP8F957</accession>
<dbReference type="InterPro" id="IPR009061">
    <property type="entry name" value="DNA-bd_dom_put_sf"/>
</dbReference>
<evidence type="ECO:0000313" key="2">
    <source>
        <dbReference type="EMBL" id="GAA4297645.1"/>
    </source>
</evidence>
<reference evidence="3" key="1">
    <citation type="journal article" date="2019" name="Int. J. Syst. Evol. Microbiol.">
        <title>The Global Catalogue of Microorganisms (GCM) 10K type strain sequencing project: providing services to taxonomists for standard genome sequencing and annotation.</title>
        <authorList>
            <consortium name="The Broad Institute Genomics Platform"/>
            <consortium name="The Broad Institute Genome Sequencing Center for Infectious Disease"/>
            <person name="Wu L."/>
            <person name="Ma J."/>
        </authorList>
    </citation>
    <scope>NUCLEOTIDE SEQUENCE [LARGE SCALE GENOMIC DNA]</scope>
    <source>
        <strain evidence="3">JCM 17782</strain>
    </source>
</reference>
<dbReference type="Pfam" id="PF12728">
    <property type="entry name" value="HTH_17"/>
    <property type="match status" value="1"/>
</dbReference>
<name>A0ABP8F957_9MYCO</name>
<evidence type="ECO:0000313" key="3">
    <source>
        <dbReference type="Proteomes" id="UP001501417"/>
    </source>
</evidence>
<protein>
    <recommendedName>
        <fullName evidence="1">Helix-turn-helix domain-containing protein</fullName>
    </recommendedName>
</protein>
<dbReference type="EMBL" id="BAABGF010000055">
    <property type="protein sequence ID" value="GAA4297645.1"/>
    <property type="molecule type" value="Genomic_DNA"/>
</dbReference>
<dbReference type="SUPFAM" id="SSF46955">
    <property type="entry name" value="Putative DNA-binding domain"/>
    <property type="match status" value="1"/>
</dbReference>
<dbReference type="Proteomes" id="UP001501417">
    <property type="component" value="Unassembled WGS sequence"/>
</dbReference>
<organism evidence="2 3">
    <name type="scientific">Mycobacterium paraffinicum</name>
    <dbReference type="NCBI Taxonomy" id="53378"/>
    <lineage>
        <taxon>Bacteria</taxon>
        <taxon>Bacillati</taxon>
        <taxon>Actinomycetota</taxon>
        <taxon>Actinomycetes</taxon>
        <taxon>Mycobacteriales</taxon>
        <taxon>Mycobacteriaceae</taxon>
        <taxon>Mycobacterium</taxon>
    </lineage>
</organism>
<dbReference type="RefSeq" id="WP_264036826.1">
    <property type="nucleotide sequence ID" value="NZ_BAABGF010000055.1"/>
</dbReference>